<reference evidence="1" key="1">
    <citation type="submission" date="2022-04" db="EMBL/GenBank/DDBJ databases">
        <title>Genome of the entomopathogenic fungus Entomophthora muscae.</title>
        <authorList>
            <person name="Elya C."/>
            <person name="Lovett B.R."/>
            <person name="Lee E."/>
            <person name="Macias A.M."/>
            <person name="Hajek A.E."/>
            <person name="De Bivort B.L."/>
            <person name="Kasson M.T."/>
            <person name="De Fine Licht H.H."/>
            <person name="Stajich J.E."/>
        </authorList>
    </citation>
    <scope>NUCLEOTIDE SEQUENCE</scope>
    <source>
        <strain evidence="1">Berkeley</strain>
    </source>
</reference>
<evidence type="ECO:0000313" key="2">
    <source>
        <dbReference type="Proteomes" id="UP001165960"/>
    </source>
</evidence>
<dbReference type="EC" id="3.6.-.-" evidence="1"/>
<proteinExistence type="predicted"/>
<sequence length="1099" mass="123048">MLDCFKHLWLRWLNRGSTSGEHQSRRVNLTPSSQFPTNVIRTSKYTLWSFIPINIYVQFSNFVNIYFLIISIIQFIPGASPVGKISTIVPLSAFIVLAMLHEAYDDLKRHQMDHEENNREVAVLSTVVSIDTKDCIAMEELQPTWTNKRWSELLVGNIIKVEEDQWVPADLILLASAREDGSCYLETAALDGESSLKKLQALQPLQDIITPEGRVDRLRGHVDIEEPTLDLYSIEGNLHSDGEQFPLHITNAMLRGSIVRNTSHVFGLVVYSGEQTKVRLNASRNIKAKIPSINYAVNRAVLTAFVLLILLASLATALNFQWEKTESHKAWYLGRAPPGAKNIVLNFLSFIVLLNTIVPISLFFSLEFCKLFQAYFITQDKEMYHHPTDTPAHFHTTALNDDLGMVSHIFSDKTGTLTENAMHFRRMYAFGSNHALNRRQSVTNASKETRLRSEALHSLSLAQLQSALSLNPSISLAVLGMALCHTVNPDLNPKTGELTFQATSPDELALLQAARDLGLVLIKRDSQSVTLELREKPVGNHTQYQFQILDVIEFSSDRKRMSVVVRFPGASGVVVFSKGADATMLPLLSLDQSPQATQEAIECMYAYSCQGLRTLVYAYRPMTMESYQEWRCSYQKASSSLGDGRADEMAEVASQLESDMALLSATGLEDRLQKGVPQAIASLRAAGIKIWVLTGDKRETAINIGRSCSLISPETPTVVIDIAQTELHLQLKSALSSWQDGSSLIVDGATFAHLEARGGDELPLFLDLATRASSVILCRSSPAQKAKVVRLMRERIRHGVTLAIGDGGNDVAMIQEAHVGIGISGNEGLMAARSSDYSIAQFRFLVPLILVHGRWNYYRCSRLILLTFYKVMTFYFSQYLYQYFTAFSGTSWYETWSFSLYNALYTISPVLVVGILEQDLPRDVLLEFPELYRDAGPAGQYFNVPLYIGTMLTSWIHSFLITVPYFVLTIWTGVSSDEPPSGPEMYFVGMSVYWTAVAVVSLWVIILSSRYCTLIHMAIATASLVVYWTTQFIFNLVYSPVSTLPVRGSLYLLMGSPQLWSNFIFTISAILAFKCVLRFIGPDVLLFVRWLRSRLSCTT</sequence>
<keyword evidence="2" id="KW-1185">Reference proteome</keyword>
<dbReference type="EMBL" id="QTSX02002163">
    <property type="protein sequence ID" value="KAJ9078111.1"/>
    <property type="molecule type" value="Genomic_DNA"/>
</dbReference>
<keyword evidence="1" id="KW-0378">Hydrolase</keyword>
<dbReference type="Proteomes" id="UP001165960">
    <property type="component" value="Unassembled WGS sequence"/>
</dbReference>
<comment type="caution">
    <text evidence="1">The sequence shown here is derived from an EMBL/GenBank/DDBJ whole genome shotgun (WGS) entry which is preliminary data.</text>
</comment>
<evidence type="ECO:0000313" key="1">
    <source>
        <dbReference type="EMBL" id="KAJ9078111.1"/>
    </source>
</evidence>
<protein>
    <submittedName>
        <fullName evidence="1">Drs2 neo1 protein</fullName>
        <ecNumber evidence="1">3.6.-.-</ecNumber>
    </submittedName>
</protein>
<accession>A0ACC2TUG2</accession>
<organism evidence="1 2">
    <name type="scientific">Entomophthora muscae</name>
    <dbReference type="NCBI Taxonomy" id="34485"/>
    <lineage>
        <taxon>Eukaryota</taxon>
        <taxon>Fungi</taxon>
        <taxon>Fungi incertae sedis</taxon>
        <taxon>Zoopagomycota</taxon>
        <taxon>Entomophthoromycotina</taxon>
        <taxon>Entomophthoromycetes</taxon>
        <taxon>Entomophthorales</taxon>
        <taxon>Entomophthoraceae</taxon>
        <taxon>Entomophthora</taxon>
    </lineage>
</organism>
<gene>
    <name evidence="1" type="primary">DNF3_2</name>
    <name evidence="1" type="ORF">DSO57_1010261</name>
</gene>
<name>A0ACC2TUG2_9FUNG</name>